<gene>
    <name evidence="2" type="ORF">WG66_13602</name>
</gene>
<dbReference type="Proteomes" id="UP000054988">
    <property type="component" value="Unassembled WGS sequence"/>
</dbReference>
<organism evidence="2 3">
    <name type="scientific">Moniliophthora roreri</name>
    <name type="common">Frosty pod rot fungus</name>
    <name type="synonym">Monilia roreri</name>
    <dbReference type="NCBI Taxonomy" id="221103"/>
    <lineage>
        <taxon>Eukaryota</taxon>
        <taxon>Fungi</taxon>
        <taxon>Dikarya</taxon>
        <taxon>Basidiomycota</taxon>
        <taxon>Agaricomycotina</taxon>
        <taxon>Agaricomycetes</taxon>
        <taxon>Agaricomycetidae</taxon>
        <taxon>Agaricales</taxon>
        <taxon>Marasmiineae</taxon>
        <taxon>Marasmiaceae</taxon>
        <taxon>Moniliophthora</taxon>
    </lineage>
</organism>
<evidence type="ECO:0000313" key="2">
    <source>
        <dbReference type="EMBL" id="KTB33820.1"/>
    </source>
</evidence>
<protein>
    <submittedName>
        <fullName evidence="2">Uncharacterized protein</fullName>
    </submittedName>
</protein>
<sequence length="137" mass="14537">MEHLPTTSSSSSGIFKPLPLPVDKPAVTNVSSNAISFSPLVSQSSKLPSQSEGSSQLQVEISEETYQELLRHDTGCTSTTTRDGISSSPYNTEIPASSGGDIQSESPPLALLAVASSLLDTNTETGELDSRFDYHVY</sequence>
<accession>A0A0W0FBU2</accession>
<reference evidence="2 3" key="1">
    <citation type="submission" date="2015-12" db="EMBL/GenBank/DDBJ databases">
        <title>Draft genome sequence of Moniliophthora roreri, the causal agent of frosty pod rot of cacao.</title>
        <authorList>
            <person name="Aime M.C."/>
            <person name="Diaz-Valderrama J.R."/>
            <person name="Kijpornyongpan T."/>
            <person name="Phillips-Mora W."/>
        </authorList>
    </citation>
    <scope>NUCLEOTIDE SEQUENCE [LARGE SCALE GENOMIC DNA]</scope>
    <source>
        <strain evidence="2 3">MCA 2952</strain>
    </source>
</reference>
<dbReference type="EMBL" id="LATX01002133">
    <property type="protein sequence ID" value="KTB33820.1"/>
    <property type="molecule type" value="Genomic_DNA"/>
</dbReference>
<comment type="caution">
    <text evidence="2">The sequence shown here is derived from an EMBL/GenBank/DDBJ whole genome shotgun (WGS) entry which is preliminary data.</text>
</comment>
<evidence type="ECO:0000256" key="1">
    <source>
        <dbReference type="SAM" id="MobiDB-lite"/>
    </source>
</evidence>
<dbReference type="AlphaFoldDB" id="A0A0W0FBU2"/>
<feature type="compositionally biased region" description="Polar residues" evidence="1">
    <location>
        <begin position="75"/>
        <end position="105"/>
    </location>
</feature>
<name>A0A0W0FBU2_MONRR</name>
<evidence type="ECO:0000313" key="3">
    <source>
        <dbReference type="Proteomes" id="UP000054988"/>
    </source>
</evidence>
<proteinExistence type="predicted"/>
<feature type="region of interest" description="Disordered" evidence="1">
    <location>
        <begin position="72"/>
        <end position="105"/>
    </location>
</feature>